<feature type="domain" description="C2H2-type" evidence="13">
    <location>
        <begin position="269"/>
        <end position="292"/>
    </location>
</feature>
<keyword evidence="8" id="KW-0238">DNA-binding</keyword>
<feature type="domain" description="C2H2-type" evidence="13">
    <location>
        <begin position="154"/>
        <end position="184"/>
    </location>
</feature>
<keyword evidence="6" id="KW-0862">Zinc</keyword>
<evidence type="ECO:0000256" key="11">
    <source>
        <dbReference type="PROSITE-ProRule" id="PRU00042"/>
    </source>
</evidence>
<dbReference type="GO" id="GO:0000977">
    <property type="term" value="F:RNA polymerase II transcription regulatory region sequence-specific DNA binding"/>
    <property type="evidence" value="ECO:0007669"/>
    <property type="project" value="TreeGrafter"/>
</dbReference>
<evidence type="ECO:0000256" key="1">
    <source>
        <dbReference type="ARBA" id="ARBA00004123"/>
    </source>
</evidence>
<feature type="domain" description="C2H2-type" evidence="13">
    <location>
        <begin position="213"/>
        <end position="240"/>
    </location>
</feature>
<evidence type="ECO:0000256" key="6">
    <source>
        <dbReference type="ARBA" id="ARBA00022833"/>
    </source>
</evidence>
<dbReference type="Pfam" id="PF00096">
    <property type="entry name" value="zf-C2H2"/>
    <property type="match status" value="4"/>
</dbReference>
<dbReference type="KEGG" id="emc:129327165"/>
<dbReference type="SUPFAM" id="SSF109640">
    <property type="entry name" value="KRAB domain (Kruppel-associated box)"/>
    <property type="match status" value="1"/>
</dbReference>
<accession>A0AA97J624</accession>
<keyword evidence="10" id="KW-0539">Nucleus</keyword>
<name>A0AA97J624_EUBMA</name>
<proteinExistence type="inferred from homology"/>
<dbReference type="GO" id="GO:0008270">
    <property type="term" value="F:zinc ion binding"/>
    <property type="evidence" value="ECO:0007669"/>
    <property type="project" value="UniProtKB-KW"/>
</dbReference>
<feature type="domain" description="C2H2-type" evidence="13">
    <location>
        <begin position="185"/>
        <end position="212"/>
    </location>
</feature>
<protein>
    <submittedName>
        <fullName evidence="16">Zinc finger protein 879-like</fullName>
    </submittedName>
</protein>
<organism evidence="15 16">
    <name type="scientific">Eublepharis macularius</name>
    <name type="common">Leopard gecko</name>
    <name type="synonym">Cyrtodactylus macularius</name>
    <dbReference type="NCBI Taxonomy" id="481883"/>
    <lineage>
        <taxon>Eukaryota</taxon>
        <taxon>Metazoa</taxon>
        <taxon>Chordata</taxon>
        <taxon>Craniata</taxon>
        <taxon>Vertebrata</taxon>
        <taxon>Euteleostomi</taxon>
        <taxon>Lepidosauria</taxon>
        <taxon>Squamata</taxon>
        <taxon>Bifurcata</taxon>
        <taxon>Gekkota</taxon>
        <taxon>Eublepharidae</taxon>
        <taxon>Eublepharinae</taxon>
        <taxon>Eublepharis</taxon>
    </lineage>
</organism>
<dbReference type="GeneID" id="129327165"/>
<dbReference type="CDD" id="cd07765">
    <property type="entry name" value="KRAB_A-box"/>
    <property type="match status" value="1"/>
</dbReference>
<keyword evidence="7" id="KW-0805">Transcription regulation</keyword>
<evidence type="ECO:0000259" key="13">
    <source>
        <dbReference type="PROSITE" id="PS50157"/>
    </source>
</evidence>
<evidence type="ECO:0000313" key="15">
    <source>
        <dbReference type="Proteomes" id="UP001190640"/>
    </source>
</evidence>
<evidence type="ECO:0000313" key="16">
    <source>
        <dbReference type="RefSeq" id="XP_054831621.1"/>
    </source>
</evidence>
<dbReference type="InterPro" id="IPR036051">
    <property type="entry name" value="KRAB_dom_sf"/>
</dbReference>
<feature type="domain" description="C2H2-type" evidence="13">
    <location>
        <begin position="241"/>
        <end position="268"/>
    </location>
</feature>
<keyword evidence="9" id="KW-0804">Transcription</keyword>
<evidence type="ECO:0000256" key="7">
    <source>
        <dbReference type="ARBA" id="ARBA00023015"/>
    </source>
</evidence>
<sequence length="332" mass="38350">MTIERRSRTFPFWVKVESDAMQQVQGLVTFEEVAIYFTKEELELLDPGQRALYTEVMLENYAMVASMGDIWGSKNEGELSGLSLEGAKEEENVGDEEKILQGRLTQKKEDPSTGCQDDKTQMQTKIYEARKKRKNTRHGKSLSLNGPQGIHSGVKCYEYLECGKNFNISIILTSHQRIQTEEKPYQCSECGKSFSWETSRFRHLRIHRGVKPYNCPECGKSFAQHVSLIRHKRIHTGEKPYSCPDCGMNFSRKSSFIRHLRVHSGVKPYDCTECGKSFTRSTNLKKHKRKIHEVIWEQLSQLPKTRGDLLFPSSTDALNPEHSQRHKKKRNM</sequence>
<dbReference type="PANTHER" id="PTHR24381:SF390">
    <property type="entry name" value="ZINC FINGER PROTEIN 37 HOMOLOG"/>
    <property type="match status" value="1"/>
</dbReference>
<evidence type="ECO:0000256" key="3">
    <source>
        <dbReference type="ARBA" id="ARBA00022723"/>
    </source>
</evidence>
<dbReference type="PROSITE" id="PS00028">
    <property type="entry name" value="ZINC_FINGER_C2H2_1"/>
    <property type="match status" value="4"/>
</dbReference>
<evidence type="ECO:0000256" key="9">
    <source>
        <dbReference type="ARBA" id="ARBA00023163"/>
    </source>
</evidence>
<dbReference type="InterPro" id="IPR001909">
    <property type="entry name" value="KRAB"/>
</dbReference>
<gene>
    <name evidence="16" type="primary">LOC129327165</name>
</gene>
<dbReference type="FunFam" id="3.30.160.60:FF:000862">
    <property type="entry name" value="zinc finger protein 697"/>
    <property type="match status" value="1"/>
</dbReference>
<dbReference type="AlphaFoldDB" id="A0AA97J624"/>
<dbReference type="InterPro" id="IPR013087">
    <property type="entry name" value="Znf_C2H2_type"/>
</dbReference>
<evidence type="ECO:0000256" key="2">
    <source>
        <dbReference type="ARBA" id="ARBA00006991"/>
    </source>
</evidence>
<keyword evidence="5 11" id="KW-0863">Zinc-finger</keyword>
<dbReference type="Gene3D" id="6.10.140.140">
    <property type="match status" value="1"/>
</dbReference>
<feature type="region of interest" description="Disordered" evidence="12">
    <location>
        <begin position="310"/>
        <end position="332"/>
    </location>
</feature>
<evidence type="ECO:0000256" key="8">
    <source>
        <dbReference type="ARBA" id="ARBA00023125"/>
    </source>
</evidence>
<dbReference type="PROSITE" id="PS50805">
    <property type="entry name" value="KRAB"/>
    <property type="match status" value="1"/>
</dbReference>
<dbReference type="SMART" id="SM00355">
    <property type="entry name" value="ZnF_C2H2"/>
    <property type="match status" value="4"/>
</dbReference>
<keyword evidence="15" id="KW-1185">Reference proteome</keyword>
<dbReference type="SMART" id="SM00349">
    <property type="entry name" value="KRAB"/>
    <property type="match status" value="1"/>
</dbReference>
<dbReference type="PROSITE" id="PS50157">
    <property type="entry name" value="ZINC_FINGER_C2H2_2"/>
    <property type="match status" value="5"/>
</dbReference>
<dbReference type="FunFam" id="3.30.160.60:FF:000759">
    <property type="entry name" value="zinc finger protein 16"/>
    <property type="match status" value="1"/>
</dbReference>
<reference evidence="16" key="1">
    <citation type="submission" date="2025-08" db="UniProtKB">
        <authorList>
            <consortium name="RefSeq"/>
        </authorList>
    </citation>
    <scope>IDENTIFICATION</scope>
    <source>
        <tissue evidence="16">Blood</tissue>
    </source>
</reference>
<dbReference type="InterPro" id="IPR036236">
    <property type="entry name" value="Znf_C2H2_sf"/>
</dbReference>
<keyword evidence="3" id="KW-0479">Metal-binding</keyword>
<comment type="subcellular location">
    <subcellularLocation>
        <location evidence="1">Nucleus</location>
    </subcellularLocation>
</comment>
<evidence type="ECO:0000256" key="5">
    <source>
        <dbReference type="ARBA" id="ARBA00022771"/>
    </source>
</evidence>
<keyword evidence="4" id="KW-0677">Repeat</keyword>
<evidence type="ECO:0000256" key="12">
    <source>
        <dbReference type="SAM" id="MobiDB-lite"/>
    </source>
</evidence>
<feature type="domain" description="KRAB" evidence="14">
    <location>
        <begin position="28"/>
        <end position="110"/>
    </location>
</feature>
<dbReference type="RefSeq" id="XP_054831621.1">
    <property type="nucleotide sequence ID" value="XM_054975646.1"/>
</dbReference>
<evidence type="ECO:0000256" key="10">
    <source>
        <dbReference type="ARBA" id="ARBA00023242"/>
    </source>
</evidence>
<dbReference type="GO" id="GO:0005634">
    <property type="term" value="C:nucleus"/>
    <property type="evidence" value="ECO:0007669"/>
    <property type="project" value="UniProtKB-SubCell"/>
</dbReference>
<dbReference type="GO" id="GO:0000981">
    <property type="term" value="F:DNA-binding transcription factor activity, RNA polymerase II-specific"/>
    <property type="evidence" value="ECO:0007669"/>
    <property type="project" value="TreeGrafter"/>
</dbReference>
<dbReference type="Gene3D" id="3.30.160.60">
    <property type="entry name" value="Classic Zinc Finger"/>
    <property type="match status" value="5"/>
</dbReference>
<dbReference type="Pfam" id="PF01352">
    <property type="entry name" value="KRAB"/>
    <property type="match status" value="1"/>
</dbReference>
<evidence type="ECO:0000259" key="14">
    <source>
        <dbReference type="PROSITE" id="PS50805"/>
    </source>
</evidence>
<dbReference type="PANTHER" id="PTHR24381">
    <property type="entry name" value="ZINC FINGER PROTEIN"/>
    <property type="match status" value="1"/>
</dbReference>
<dbReference type="SUPFAM" id="SSF57667">
    <property type="entry name" value="beta-beta-alpha zinc fingers"/>
    <property type="match status" value="3"/>
</dbReference>
<dbReference type="FunFam" id="3.30.160.60:FF:002343">
    <property type="entry name" value="Zinc finger protein 33A"/>
    <property type="match status" value="2"/>
</dbReference>
<dbReference type="Proteomes" id="UP001190640">
    <property type="component" value="Chromosome 4"/>
</dbReference>
<comment type="similarity">
    <text evidence="2">Belongs to the krueppel C2H2-type zinc-finger protein family.</text>
</comment>
<evidence type="ECO:0000256" key="4">
    <source>
        <dbReference type="ARBA" id="ARBA00022737"/>
    </source>
</evidence>